<comment type="caution">
    <text evidence="1">The sequence shown here is derived from an EMBL/GenBank/DDBJ whole genome shotgun (WGS) entry which is preliminary data.</text>
</comment>
<organism evidence="1 2">
    <name type="scientific">Streptomyces xanthochromogenes</name>
    <dbReference type="NCBI Taxonomy" id="67384"/>
    <lineage>
        <taxon>Bacteria</taxon>
        <taxon>Bacillati</taxon>
        <taxon>Actinomycetota</taxon>
        <taxon>Actinomycetes</taxon>
        <taxon>Kitasatosporales</taxon>
        <taxon>Streptomycetaceae</taxon>
        <taxon>Streptomyces</taxon>
    </lineage>
</organism>
<dbReference type="EMBL" id="BMUU01000021">
    <property type="protein sequence ID" value="GGY68842.1"/>
    <property type="molecule type" value="Genomic_DNA"/>
</dbReference>
<evidence type="ECO:0008006" key="3">
    <source>
        <dbReference type="Google" id="ProtNLM"/>
    </source>
</evidence>
<proteinExistence type="predicted"/>
<protein>
    <recommendedName>
        <fullName evidence="3">Adenylate kinase</fullName>
    </recommendedName>
</protein>
<dbReference type="Gene3D" id="3.40.50.300">
    <property type="entry name" value="P-loop containing nucleotide triphosphate hydrolases"/>
    <property type="match status" value="1"/>
</dbReference>
<dbReference type="PANTHER" id="PTHR37816:SF1">
    <property type="entry name" value="TOXIN"/>
    <property type="match status" value="1"/>
</dbReference>
<dbReference type="SUPFAM" id="SSF52540">
    <property type="entry name" value="P-loop containing nucleoside triphosphate hydrolases"/>
    <property type="match status" value="1"/>
</dbReference>
<sequence>MRRILVVGSTGAGKSTLAHELGERLGVPYHELDALHFTGPGWAQDPDFAARVAEIAATPAWVLDSYGTPDVRPLLWERADTVVWLDYPRHVVMPRVLRRSLRRTVLRERIFNGNRETLTEWFRGDHPARWAWSQYAPRRAALTALTTDPALAPLHTLRFTAPREARRWLRTIEAGRGERRKGPAG</sequence>
<evidence type="ECO:0000313" key="2">
    <source>
        <dbReference type="Proteomes" id="UP000600946"/>
    </source>
</evidence>
<dbReference type="GeneID" id="96295245"/>
<keyword evidence="2" id="KW-1185">Reference proteome</keyword>
<dbReference type="Proteomes" id="UP000600946">
    <property type="component" value="Unassembled WGS sequence"/>
</dbReference>
<dbReference type="InterPro" id="IPR052922">
    <property type="entry name" value="Cytidylate_Kinase-2"/>
</dbReference>
<name>A0ABQ3AZH0_9ACTN</name>
<accession>A0ABQ3AZH0</accession>
<reference evidence="2" key="1">
    <citation type="journal article" date="2019" name="Int. J. Syst. Evol. Microbiol.">
        <title>The Global Catalogue of Microorganisms (GCM) 10K type strain sequencing project: providing services to taxonomists for standard genome sequencing and annotation.</title>
        <authorList>
            <consortium name="The Broad Institute Genomics Platform"/>
            <consortium name="The Broad Institute Genome Sequencing Center for Infectious Disease"/>
            <person name="Wu L."/>
            <person name="Ma J."/>
        </authorList>
    </citation>
    <scope>NUCLEOTIDE SEQUENCE [LARGE SCALE GENOMIC DNA]</scope>
    <source>
        <strain evidence="2">JCM 4594</strain>
    </source>
</reference>
<gene>
    <name evidence="1" type="ORF">GCM10010326_74010</name>
</gene>
<dbReference type="RefSeq" id="WP_161257821.1">
    <property type="nucleotide sequence ID" value="NZ_BMUU01000021.1"/>
</dbReference>
<evidence type="ECO:0000313" key="1">
    <source>
        <dbReference type="EMBL" id="GGY68842.1"/>
    </source>
</evidence>
<dbReference type="PANTHER" id="PTHR37816">
    <property type="entry name" value="YALI0E33011P"/>
    <property type="match status" value="1"/>
</dbReference>
<dbReference type="InterPro" id="IPR027417">
    <property type="entry name" value="P-loop_NTPase"/>
</dbReference>